<proteinExistence type="predicted"/>
<feature type="non-terminal residue" evidence="1">
    <location>
        <position position="1"/>
    </location>
</feature>
<dbReference type="AlphaFoldDB" id="A0AAJ2H3U8"/>
<gene>
    <name evidence="1" type="ORF">RJJ65_38465</name>
</gene>
<comment type="caution">
    <text evidence="1">The sequence shown here is derived from an EMBL/GenBank/DDBJ whole genome shotgun (WGS) entry which is preliminary data.</text>
</comment>
<evidence type="ECO:0000313" key="2">
    <source>
        <dbReference type="Proteomes" id="UP001268610"/>
    </source>
</evidence>
<dbReference type="Proteomes" id="UP001268610">
    <property type="component" value="Unassembled WGS sequence"/>
</dbReference>
<dbReference type="RefSeq" id="WP_310866488.1">
    <property type="nucleotide sequence ID" value="NZ_JAVLSF010000805.1"/>
</dbReference>
<organism evidence="1 2">
    <name type="scientific">Rhizobium hidalgonense</name>
    <dbReference type="NCBI Taxonomy" id="1538159"/>
    <lineage>
        <taxon>Bacteria</taxon>
        <taxon>Pseudomonadati</taxon>
        <taxon>Pseudomonadota</taxon>
        <taxon>Alphaproteobacteria</taxon>
        <taxon>Hyphomicrobiales</taxon>
        <taxon>Rhizobiaceae</taxon>
        <taxon>Rhizobium/Agrobacterium group</taxon>
        <taxon>Rhizobium</taxon>
    </lineage>
</organism>
<protein>
    <submittedName>
        <fullName evidence="1">Uncharacterized protein</fullName>
    </submittedName>
</protein>
<evidence type="ECO:0000313" key="1">
    <source>
        <dbReference type="EMBL" id="MDR9778429.1"/>
    </source>
</evidence>
<accession>A0AAJ2H3U8</accession>
<sequence>GWLSPDELAALKESGDYDPDTHMEDGSIAGFSAEDQELMRQQILNHLNQLDPLLKAIVDVELKRGNRVSSAGNDYPNAGSINVTMSLPFTDQYASSDVIFSLCNDPHYWYADYSTLGNPQHLLIC</sequence>
<dbReference type="EMBL" id="JAVLSF010000805">
    <property type="protein sequence ID" value="MDR9778429.1"/>
    <property type="molecule type" value="Genomic_DNA"/>
</dbReference>
<reference evidence="1" key="1">
    <citation type="submission" date="2023-04" db="EMBL/GenBank/DDBJ databases">
        <title>Genomic characterization of faba bean (Vicia faba) microsymbionts in Mexican soils.</title>
        <authorList>
            <person name="Rivera Orduna F.N."/>
            <person name="Guevara-Luna J."/>
            <person name="Yan J."/>
            <person name="Arroyo-Herrera I."/>
            <person name="Li Y."/>
            <person name="Vasquez-Murrieta M.S."/>
            <person name="Wang E.T."/>
        </authorList>
    </citation>
    <scope>NUCLEOTIDE SEQUENCE</scope>
    <source>
        <strain evidence="1">CH26</strain>
    </source>
</reference>
<name>A0AAJ2H3U8_9HYPH</name>